<keyword evidence="1" id="KW-1185">Reference proteome</keyword>
<sequence length="171" mass="18690">IYLFLGCPHGCNEGIRSAQADFLRTQARSALSNLMRSESNLFNEAFVNFVEKFEMDQVLDFFHAFVGFCSAEGATSSESCAYIHVGNLGVLILGGSRLILSGFLPTLGIFDPPTMIGKIMKGLYADVRSLMNFVQENHGQPFRMVELSALVDSLRAAAGTATPSQKDKKLE</sequence>
<evidence type="ECO:0000313" key="2">
    <source>
        <dbReference type="WBParaSite" id="nRc.2.0.1.t05948-RA"/>
    </source>
</evidence>
<protein>
    <submittedName>
        <fullName evidence="2">Uncharacterized protein</fullName>
    </submittedName>
</protein>
<proteinExistence type="predicted"/>
<dbReference type="GO" id="GO:0005261">
    <property type="term" value="F:monoatomic cation channel activity"/>
    <property type="evidence" value="ECO:0007669"/>
    <property type="project" value="TreeGrafter"/>
</dbReference>
<evidence type="ECO:0000313" key="1">
    <source>
        <dbReference type="Proteomes" id="UP000887565"/>
    </source>
</evidence>
<dbReference type="GO" id="GO:0055080">
    <property type="term" value="P:monoatomic cation homeostasis"/>
    <property type="evidence" value="ECO:0007669"/>
    <property type="project" value="TreeGrafter"/>
</dbReference>
<reference evidence="2" key="1">
    <citation type="submission" date="2022-11" db="UniProtKB">
        <authorList>
            <consortium name="WormBaseParasite"/>
        </authorList>
    </citation>
    <scope>IDENTIFICATION</scope>
</reference>
<dbReference type="GO" id="GO:0034703">
    <property type="term" value="C:cation channel complex"/>
    <property type="evidence" value="ECO:0007669"/>
    <property type="project" value="TreeGrafter"/>
</dbReference>
<dbReference type="AlphaFoldDB" id="A0A915HWZ6"/>
<name>A0A915HWZ6_ROMCU</name>
<dbReference type="WBParaSite" id="nRc.2.0.1.t05948-RA">
    <property type="protein sequence ID" value="nRc.2.0.1.t05948-RA"/>
    <property type="gene ID" value="nRc.2.0.1.g05948"/>
</dbReference>
<dbReference type="PANTHER" id="PTHR31781:SF1">
    <property type="entry name" value="PROTEIN UNC-80 HOMOLOG"/>
    <property type="match status" value="1"/>
</dbReference>
<dbReference type="Proteomes" id="UP000887565">
    <property type="component" value="Unplaced"/>
</dbReference>
<accession>A0A915HWZ6</accession>
<organism evidence="1 2">
    <name type="scientific">Romanomermis culicivorax</name>
    <name type="common">Nematode worm</name>
    <dbReference type="NCBI Taxonomy" id="13658"/>
    <lineage>
        <taxon>Eukaryota</taxon>
        <taxon>Metazoa</taxon>
        <taxon>Ecdysozoa</taxon>
        <taxon>Nematoda</taxon>
        <taxon>Enoplea</taxon>
        <taxon>Dorylaimia</taxon>
        <taxon>Mermithida</taxon>
        <taxon>Mermithoidea</taxon>
        <taxon>Mermithidae</taxon>
        <taxon>Romanomermis</taxon>
    </lineage>
</organism>
<dbReference type="GO" id="GO:0030424">
    <property type="term" value="C:axon"/>
    <property type="evidence" value="ECO:0007669"/>
    <property type="project" value="TreeGrafter"/>
</dbReference>
<dbReference type="PANTHER" id="PTHR31781">
    <property type="entry name" value="UNC80"/>
    <property type="match status" value="1"/>
</dbReference>